<dbReference type="EMBL" id="JH611156">
    <property type="protein sequence ID" value="EJP72141.1"/>
    <property type="molecule type" value="Genomic_DNA"/>
</dbReference>
<proteinExistence type="predicted"/>
<accession>J5KFV1</accession>
<dbReference type="Pfam" id="PF14333">
    <property type="entry name" value="DUF4389"/>
    <property type="match status" value="1"/>
</dbReference>
<feature type="region of interest" description="Disordered" evidence="1">
    <location>
        <begin position="85"/>
        <end position="116"/>
    </location>
</feature>
<keyword evidence="2" id="KW-0812">Transmembrane</keyword>
<dbReference type="Proteomes" id="UP000010305">
    <property type="component" value="Unassembled WGS sequence"/>
</dbReference>
<feature type="compositionally biased region" description="Acidic residues" evidence="1">
    <location>
        <begin position="98"/>
        <end position="116"/>
    </location>
</feature>
<dbReference type="InterPro" id="IPR025498">
    <property type="entry name" value="DUF4389"/>
</dbReference>
<dbReference type="STRING" id="1123866.NT01SARS_0631"/>
<keyword evidence="2" id="KW-1133">Transmembrane helix</keyword>
<gene>
    <name evidence="3" type="ORF">NT01SARS_0631</name>
</gene>
<feature type="transmembrane region" description="Helical" evidence="2">
    <location>
        <begin position="21"/>
        <end position="48"/>
    </location>
</feature>
<evidence type="ECO:0000256" key="1">
    <source>
        <dbReference type="SAM" id="MobiDB-lite"/>
    </source>
</evidence>
<sequence length="116" mass="13464">MNTIDKEEILKTSKWIRFIFMVLYAFIINFALTISIGLAFIQFLFVLFTSKVNTSISSINSHVLEFFNDSLKFLLFQTEEKPFPFKNDTSEENSIIEAESEEVVESTTENEDQDKS</sequence>
<name>J5KFV1_9GAMM</name>
<evidence type="ECO:0000313" key="3">
    <source>
        <dbReference type="EMBL" id="EJP72141.1"/>
    </source>
</evidence>
<keyword evidence="2" id="KW-0472">Membrane</keyword>
<evidence type="ECO:0000256" key="2">
    <source>
        <dbReference type="SAM" id="Phobius"/>
    </source>
</evidence>
<protein>
    <submittedName>
        <fullName evidence="3">Putative triacylglycerol lipase</fullName>
    </submittedName>
</protein>
<organism evidence="3 4">
    <name type="scientific">SAR86 cluster bacterium SAR86A</name>
    <dbReference type="NCBI Taxonomy" id="1123866"/>
    <lineage>
        <taxon>Bacteria</taxon>
        <taxon>Pseudomonadati</taxon>
        <taxon>Pseudomonadota</taxon>
        <taxon>Gammaproteobacteria</taxon>
        <taxon>SAR86 cluster</taxon>
    </lineage>
</organism>
<dbReference type="AlphaFoldDB" id="J5KFV1"/>
<evidence type="ECO:0000313" key="4">
    <source>
        <dbReference type="Proteomes" id="UP000010305"/>
    </source>
</evidence>
<dbReference type="HOGENOM" id="CLU_147995_1_0_6"/>
<reference evidence="3 4" key="1">
    <citation type="journal article" date="2012" name="ISME J.">
        <title>Genomic insights to SAR86, an abundant and uncultivated marine bacterial lineage.</title>
        <authorList>
            <person name="Dupont C.L."/>
            <person name="Rusch D.B."/>
            <person name="Yooseph S."/>
            <person name="Lombardo M.J."/>
            <person name="Richter R.A."/>
            <person name="Valas R."/>
            <person name="Novotny M."/>
            <person name="Yee-Greenbaum J."/>
            <person name="Selengut J.D."/>
            <person name="Haft D.H."/>
            <person name="Halpern A.L."/>
            <person name="Lasken R.S."/>
            <person name="Nealson K."/>
            <person name="Friedman R."/>
            <person name="Venter J.C."/>
        </authorList>
    </citation>
    <scope>NUCLEOTIDE SEQUENCE [LARGE SCALE GENOMIC DNA]</scope>
</reference>